<name>A0A2Z7D936_9LAMI</name>
<accession>A0A2Z7D936</accession>
<feature type="region of interest" description="Disordered" evidence="1">
    <location>
        <begin position="230"/>
        <end position="273"/>
    </location>
</feature>
<dbReference type="EMBL" id="KQ988488">
    <property type="protein sequence ID" value="KZV55616.1"/>
    <property type="molecule type" value="Genomic_DNA"/>
</dbReference>
<evidence type="ECO:0000313" key="3">
    <source>
        <dbReference type="Proteomes" id="UP000250235"/>
    </source>
</evidence>
<evidence type="ECO:0000256" key="1">
    <source>
        <dbReference type="SAM" id="MobiDB-lite"/>
    </source>
</evidence>
<proteinExistence type="predicted"/>
<organism evidence="2 3">
    <name type="scientific">Dorcoceras hygrometricum</name>
    <dbReference type="NCBI Taxonomy" id="472368"/>
    <lineage>
        <taxon>Eukaryota</taxon>
        <taxon>Viridiplantae</taxon>
        <taxon>Streptophyta</taxon>
        <taxon>Embryophyta</taxon>
        <taxon>Tracheophyta</taxon>
        <taxon>Spermatophyta</taxon>
        <taxon>Magnoliopsida</taxon>
        <taxon>eudicotyledons</taxon>
        <taxon>Gunneridae</taxon>
        <taxon>Pentapetalae</taxon>
        <taxon>asterids</taxon>
        <taxon>lamiids</taxon>
        <taxon>Lamiales</taxon>
        <taxon>Gesneriaceae</taxon>
        <taxon>Didymocarpoideae</taxon>
        <taxon>Trichosporeae</taxon>
        <taxon>Loxocarpinae</taxon>
        <taxon>Dorcoceras</taxon>
    </lineage>
</organism>
<sequence length="505" mass="56668">MLSIQTRYTPTASKVDNDKQIPQLLFIVLSRCSNIVVLQQTQESAVLVLPLYSKKPAAGRTSLLTADFATLVETASYQHFLFILKTVSHCSLDWIISRYHNLSTDFQLLVWLLNDIVSRLIVISQNAVVYSLSWNYFPLDWFVLIIKRRRRTYVIINQPIYYQPEGIHQNQQFLNHPTLPEEIRAHNQASSIRKCRNYSTNPLLNDSGHYTGGAPGGGILRQPALEDLTNLPWTESPRRRDRNKSNHVSNGGGGRRPTGGAWRSGGREEEVERGGGGLVSRVCVMLNTCVTLNGSGIQLAVGSQPLRLRNHNFGLTHRIMVKRLAISPHDPLGITDSACKNLSVMVSVQYGPFNTYIPIRSTTIGISRVARDPITMHTSWRSNSDIACVTSIGYPRTRASGESSTTKHRLIHALGPHPIPPPNDPMRVGKRVKVRHLSCRVSMTFRVVRTNQYNQDLGLIHSTNGNHLESPNEGSSIDHKVTIHLHAQNITIFPTNERGTLHRRF</sequence>
<gene>
    <name evidence="2" type="ORF">F511_33507</name>
</gene>
<dbReference type="AlphaFoldDB" id="A0A2Z7D936"/>
<dbReference type="Proteomes" id="UP000250235">
    <property type="component" value="Unassembled WGS sequence"/>
</dbReference>
<evidence type="ECO:0000313" key="2">
    <source>
        <dbReference type="EMBL" id="KZV55616.1"/>
    </source>
</evidence>
<protein>
    <submittedName>
        <fullName evidence="2">Uncharacterized protein</fullName>
    </submittedName>
</protein>
<reference evidence="2 3" key="1">
    <citation type="journal article" date="2015" name="Proc. Natl. Acad. Sci. U.S.A.">
        <title>The resurrection genome of Boea hygrometrica: A blueprint for survival of dehydration.</title>
        <authorList>
            <person name="Xiao L."/>
            <person name="Yang G."/>
            <person name="Zhang L."/>
            <person name="Yang X."/>
            <person name="Zhao S."/>
            <person name="Ji Z."/>
            <person name="Zhou Q."/>
            <person name="Hu M."/>
            <person name="Wang Y."/>
            <person name="Chen M."/>
            <person name="Xu Y."/>
            <person name="Jin H."/>
            <person name="Xiao X."/>
            <person name="Hu G."/>
            <person name="Bao F."/>
            <person name="Hu Y."/>
            <person name="Wan P."/>
            <person name="Li L."/>
            <person name="Deng X."/>
            <person name="Kuang T."/>
            <person name="Xiang C."/>
            <person name="Zhu J.K."/>
            <person name="Oliver M.J."/>
            <person name="He Y."/>
        </authorList>
    </citation>
    <scope>NUCLEOTIDE SEQUENCE [LARGE SCALE GENOMIC DNA]</scope>
    <source>
        <strain evidence="3">cv. XS01</strain>
    </source>
</reference>
<keyword evidence="3" id="KW-1185">Reference proteome</keyword>